<protein>
    <recommendedName>
        <fullName evidence="1">HTH marR-type domain-containing protein</fullName>
    </recommendedName>
</protein>
<dbReference type="InterPro" id="IPR036390">
    <property type="entry name" value="WH_DNA-bd_sf"/>
</dbReference>
<dbReference type="InterPro" id="IPR039422">
    <property type="entry name" value="MarR/SlyA-like"/>
</dbReference>
<accession>A0A6M1R7P9</accession>
<dbReference type="GO" id="GO:0003700">
    <property type="term" value="F:DNA-binding transcription factor activity"/>
    <property type="evidence" value="ECO:0007669"/>
    <property type="project" value="InterPro"/>
</dbReference>
<evidence type="ECO:0000313" key="3">
    <source>
        <dbReference type="Proteomes" id="UP000473008"/>
    </source>
</evidence>
<dbReference type="Proteomes" id="UP000473008">
    <property type="component" value="Unassembled WGS sequence"/>
</dbReference>
<dbReference type="AlphaFoldDB" id="A0A6M1R7P9"/>
<dbReference type="EMBL" id="JAALDL010000008">
    <property type="protein sequence ID" value="NGN98405.1"/>
    <property type="molecule type" value="Genomic_DNA"/>
</dbReference>
<proteinExistence type="predicted"/>
<dbReference type="SUPFAM" id="SSF46785">
    <property type="entry name" value="Winged helix' DNA-binding domain"/>
    <property type="match status" value="1"/>
</dbReference>
<reference evidence="2 3" key="1">
    <citation type="submission" date="2020-02" db="EMBL/GenBank/DDBJ databases">
        <title>The draft genome of Grimontia sedimenta sp. nov., isolated from benthic sediments near coral reefs south of Kuwait.</title>
        <authorList>
            <person name="Mahmoud H.M."/>
            <person name="Jose L."/>
            <person name="Eapen S."/>
        </authorList>
    </citation>
    <scope>NUCLEOTIDE SEQUENCE [LARGE SCALE GENOMIC DNA]</scope>
    <source>
        <strain evidence="2 3">S25</strain>
    </source>
</reference>
<dbReference type="PANTHER" id="PTHR33164">
    <property type="entry name" value="TRANSCRIPTIONAL REGULATOR, MARR FAMILY"/>
    <property type="match status" value="1"/>
</dbReference>
<evidence type="ECO:0000259" key="1">
    <source>
        <dbReference type="SMART" id="SM00347"/>
    </source>
</evidence>
<name>A0A6M1R7P9_9GAMM</name>
<dbReference type="InterPro" id="IPR036388">
    <property type="entry name" value="WH-like_DNA-bd_sf"/>
</dbReference>
<sequence>MNISNAYKMYRVILELKDIVLAVYPGKVSLNEFFVLQHISFNTDGCTQYELAKAMRLNTSRINASVKKLVTDEMVTIEQIDEDSARVKKRVAITEQGQALIDEYHARSNKLYQKALENLGYTDDEQQEQKKAEFEKSLTAMFISID</sequence>
<dbReference type="InterPro" id="IPR000835">
    <property type="entry name" value="HTH_MarR-typ"/>
</dbReference>
<dbReference type="GO" id="GO:0006950">
    <property type="term" value="P:response to stress"/>
    <property type="evidence" value="ECO:0007669"/>
    <property type="project" value="TreeGrafter"/>
</dbReference>
<dbReference type="Pfam" id="PF12802">
    <property type="entry name" value="MarR_2"/>
    <property type="match status" value="1"/>
</dbReference>
<organism evidence="2 3">
    <name type="scientific">Grimontia sedimenti</name>
    <dbReference type="NCBI Taxonomy" id="2711294"/>
    <lineage>
        <taxon>Bacteria</taxon>
        <taxon>Pseudomonadati</taxon>
        <taxon>Pseudomonadota</taxon>
        <taxon>Gammaproteobacteria</taxon>
        <taxon>Vibrionales</taxon>
        <taxon>Vibrionaceae</taxon>
        <taxon>Grimontia</taxon>
    </lineage>
</organism>
<dbReference type="PANTHER" id="PTHR33164:SF67">
    <property type="entry name" value="TRANSCRIPTIONAL REGULATOR, MARR FAMILY"/>
    <property type="match status" value="1"/>
</dbReference>
<keyword evidence="3" id="KW-1185">Reference proteome</keyword>
<dbReference type="SMART" id="SM00347">
    <property type="entry name" value="HTH_MARR"/>
    <property type="match status" value="1"/>
</dbReference>
<dbReference type="Gene3D" id="1.10.10.10">
    <property type="entry name" value="Winged helix-like DNA-binding domain superfamily/Winged helix DNA-binding domain"/>
    <property type="match status" value="1"/>
</dbReference>
<evidence type="ECO:0000313" key="2">
    <source>
        <dbReference type="EMBL" id="NGN98405.1"/>
    </source>
</evidence>
<dbReference type="RefSeq" id="WP_165013916.1">
    <property type="nucleotide sequence ID" value="NZ_JAALDL010000008.1"/>
</dbReference>
<comment type="caution">
    <text evidence="2">The sequence shown here is derived from an EMBL/GenBank/DDBJ whole genome shotgun (WGS) entry which is preliminary data.</text>
</comment>
<feature type="domain" description="HTH marR-type" evidence="1">
    <location>
        <begin position="21"/>
        <end position="126"/>
    </location>
</feature>
<gene>
    <name evidence="2" type="ORF">G5S52_12320</name>
</gene>